<dbReference type="GO" id="GO:0016477">
    <property type="term" value="P:cell migration"/>
    <property type="evidence" value="ECO:0000318"/>
    <property type="project" value="GO_Central"/>
</dbReference>
<keyword evidence="6" id="KW-0677">Repeat</keyword>
<dbReference type="PROSITE" id="PS50268">
    <property type="entry name" value="CADHERIN_2"/>
    <property type="match status" value="5"/>
</dbReference>
<evidence type="ECO:0000256" key="6">
    <source>
        <dbReference type="ARBA" id="ARBA00022737"/>
    </source>
</evidence>
<keyword evidence="9 13" id="KW-1133">Transmembrane helix</keyword>
<feature type="domain" description="Cadherin" evidence="14">
    <location>
        <begin position="3"/>
        <end position="54"/>
    </location>
</feature>
<dbReference type="eggNOG" id="KOG3594">
    <property type="taxonomic scope" value="Eukaryota"/>
</dbReference>
<dbReference type="CDD" id="cd11304">
    <property type="entry name" value="Cadherin_repeat"/>
    <property type="match status" value="4"/>
</dbReference>
<dbReference type="PRINTS" id="PR00205">
    <property type="entry name" value="CADHERIN"/>
</dbReference>
<dbReference type="GO" id="GO:0007156">
    <property type="term" value="P:homophilic cell adhesion via plasma membrane adhesion molecules"/>
    <property type="evidence" value="ECO:0007669"/>
    <property type="project" value="InterPro"/>
</dbReference>
<dbReference type="EMBL" id="AHAT01010509">
    <property type="status" value="NOT_ANNOTATED_CDS"/>
    <property type="molecule type" value="Genomic_DNA"/>
</dbReference>
<dbReference type="Gene3D" id="2.60.40.60">
    <property type="entry name" value="Cadherins"/>
    <property type="match status" value="4"/>
</dbReference>
<feature type="domain" description="Cadherin" evidence="14">
    <location>
        <begin position="55"/>
        <end position="172"/>
    </location>
</feature>
<evidence type="ECO:0000313" key="16">
    <source>
        <dbReference type="Proteomes" id="UP000018468"/>
    </source>
</evidence>
<evidence type="ECO:0000256" key="1">
    <source>
        <dbReference type="ARBA" id="ARBA00004251"/>
    </source>
</evidence>
<dbReference type="FunFam" id="2.60.40.60:FF:000188">
    <property type="entry name" value="Cadherin 17"/>
    <property type="match status" value="1"/>
</dbReference>
<dbReference type="GO" id="GO:0005912">
    <property type="term" value="C:adherens junction"/>
    <property type="evidence" value="ECO:0000318"/>
    <property type="project" value="GO_Central"/>
</dbReference>
<dbReference type="GO" id="GO:0007043">
    <property type="term" value="P:cell-cell junction assembly"/>
    <property type="evidence" value="ECO:0000318"/>
    <property type="project" value="GO_Central"/>
</dbReference>
<keyword evidence="2" id="KW-1003">Cell membrane</keyword>
<dbReference type="FunFam" id="2.60.40.60:FF:000123">
    <property type="entry name" value="Protocadherin beta 4"/>
    <property type="match status" value="1"/>
</dbReference>
<evidence type="ECO:0000256" key="5">
    <source>
        <dbReference type="ARBA" id="ARBA00022729"/>
    </source>
</evidence>
<dbReference type="SUPFAM" id="SSF49313">
    <property type="entry name" value="Cadherin-like"/>
    <property type="match status" value="3"/>
</dbReference>
<dbReference type="Pfam" id="PF00028">
    <property type="entry name" value="Cadherin"/>
    <property type="match status" value="2"/>
</dbReference>
<dbReference type="GeneTree" id="ENSGT00940000165234"/>
<dbReference type="InterPro" id="IPR039808">
    <property type="entry name" value="Cadherin"/>
</dbReference>
<dbReference type="OMA" id="INLPTVC"/>
<keyword evidence="16" id="KW-1185">Reference proteome</keyword>
<evidence type="ECO:0000259" key="14">
    <source>
        <dbReference type="PROSITE" id="PS50268"/>
    </source>
</evidence>
<dbReference type="SMART" id="SM00112">
    <property type="entry name" value="CA"/>
    <property type="match status" value="3"/>
</dbReference>
<dbReference type="Ensembl" id="ENSLOCT00000006008.1">
    <property type="protein sequence ID" value="ENSLOCP00000006000.1"/>
    <property type="gene ID" value="ENSLOCG00000004983.1"/>
</dbReference>
<dbReference type="AlphaFoldDB" id="W5MC91"/>
<dbReference type="InParanoid" id="W5MC91"/>
<dbReference type="GO" id="GO:0016339">
    <property type="term" value="P:calcium-dependent cell-cell adhesion via plasma membrane cell adhesion molecules"/>
    <property type="evidence" value="ECO:0000318"/>
    <property type="project" value="GO_Central"/>
</dbReference>
<dbReference type="Bgee" id="ENSLOCG00000004983">
    <property type="expression patterns" value="Expressed in ovary and 1 other cell type or tissue"/>
</dbReference>
<evidence type="ECO:0000256" key="4">
    <source>
        <dbReference type="ARBA" id="ARBA00022723"/>
    </source>
</evidence>
<dbReference type="InterPro" id="IPR002126">
    <property type="entry name" value="Cadherin-like_dom"/>
</dbReference>
<dbReference type="PANTHER" id="PTHR24027">
    <property type="entry name" value="CADHERIN-23"/>
    <property type="match status" value="1"/>
</dbReference>
<feature type="domain" description="Cadherin" evidence="14">
    <location>
        <begin position="478"/>
        <end position="580"/>
    </location>
</feature>
<keyword evidence="11" id="KW-0325">Glycoprotein</keyword>
<evidence type="ECO:0000256" key="2">
    <source>
        <dbReference type="ARBA" id="ARBA00022475"/>
    </source>
</evidence>
<reference evidence="16" key="1">
    <citation type="submission" date="2011-12" db="EMBL/GenBank/DDBJ databases">
        <title>The Draft Genome of Lepisosteus oculatus.</title>
        <authorList>
            <consortium name="The Broad Institute Genome Assembly &amp; Analysis Group"/>
            <consortium name="Computational R&amp;D Group"/>
            <consortium name="and Sequencing Platform"/>
            <person name="Di Palma F."/>
            <person name="Alfoldi J."/>
            <person name="Johnson J."/>
            <person name="Berlin A."/>
            <person name="Gnerre S."/>
            <person name="Jaffe D."/>
            <person name="MacCallum I."/>
            <person name="Young S."/>
            <person name="Walker B.J."/>
            <person name="Lander E.S."/>
            <person name="Lindblad-Toh K."/>
        </authorList>
    </citation>
    <scope>NUCLEOTIDE SEQUENCE [LARGE SCALE GENOMIC DNA]</scope>
</reference>
<dbReference type="GO" id="GO:0008013">
    <property type="term" value="F:beta-catenin binding"/>
    <property type="evidence" value="ECO:0000318"/>
    <property type="project" value="GO_Central"/>
</dbReference>
<dbReference type="STRING" id="7918.ENSLOCP00000006000"/>
<dbReference type="GO" id="GO:0045296">
    <property type="term" value="F:cadherin binding"/>
    <property type="evidence" value="ECO:0000318"/>
    <property type="project" value="GO_Central"/>
</dbReference>
<dbReference type="GO" id="GO:0034332">
    <property type="term" value="P:adherens junction organization"/>
    <property type="evidence" value="ECO:0000318"/>
    <property type="project" value="GO_Central"/>
</dbReference>
<evidence type="ECO:0000256" key="10">
    <source>
        <dbReference type="ARBA" id="ARBA00023136"/>
    </source>
</evidence>
<feature type="transmembrane region" description="Helical" evidence="13">
    <location>
        <begin position="700"/>
        <end position="723"/>
    </location>
</feature>
<evidence type="ECO:0000256" key="12">
    <source>
        <dbReference type="PROSITE-ProRule" id="PRU00043"/>
    </source>
</evidence>
<evidence type="ECO:0000256" key="13">
    <source>
        <dbReference type="SAM" id="Phobius"/>
    </source>
</evidence>
<dbReference type="GO" id="GO:0044331">
    <property type="term" value="P:cell-cell adhesion mediated by cadherin"/>
    <property type="evidence" value="ECO:0000318"/>
    <property type="project" value="GO_Central"/>
</dbReference>
<keyword evidence="4" id="KW-0479">Metal-binding</keyword>
<evidence type="ECO:0000256" key="9">
    <source>
        <dbReference type="ARBA" id="ARBA00022989"/>
    </source>
</evidence>
<evidence type="ECO:0000256" key="8">
    <source>
        <dbReference type="ARBA" id="ARBA00022889"/>
    </source>
</evidence>
<feature type="domain" description="Cadherin" evidence="14">
    <location>
        <begin position="586"/>
        <end position="697"/>
    </location>
</feature>
<evidence type="ECO:0000256" key="11">
    <source>
        <dbReference type="ARBA" id="ARBA00023180"/>
    </source>
</evidence>
<keyword evidence="3 13" id="KW-0812">Transmembrane</keyword>
<reference evidence="15" key="2">
    <citation type="submission" date="2025-08" db="UniProtKB">
        <authorList>
            <consortium name="Ensembl"/>
        </authorList>
    </citation>
    <scope>IDENTIFICATION</scope>
</reference>
<keyword evidence="7 12" id="KW-0106">Calcium</keyword>
<dbReference type="Proteomes" id="UP000018468">
    <property type="component" value="Linkage group LG23"/>
</dbReference>
<name>W5MC91_LEPOC</name>
<keyword evidence="8" id="KW-0130">Cell adhesion</keyword>
<comment type="subcellular location">
    <subcellularLocation>
        <location evidence="1">Cell membrane</location>
        <topology evidence="1">Single-pass type I membrane protein</topology>
    </subcellularLocation>
</comment>
<reference evidence="15" key="3">
    <citation type="submission" date="2025-09" db="UniProtKB">
        <authorList>
            <consortium name="Ensembl"/>
        </authorList>
    </citation>
    <scope>IDENTIFICATION</scope>
</reference>
<proteinExistence type="predicted"/>
<evidence type="ECO:0000256" key="3">
    <source>
        <dbReference type="ARBA" id="ARBA00022692"/>
    </source>
</evidence>
<dbReference type="GO" id="GO:0005509">
    <property type="term" value="F:calcium ion binding"/>
    <property type="evidence" value="ECO:0007669"/>
    <property type="project" value="UniProtKB-UniRule"/>
</dbReference>
<keyword evidence="10 13" id="KW-0472">Membrane</keyword>
<protein>
    <submittedName>
        <fullName evidence="15">Cadherin 16, KSP-cadherin</fullName>
    </submittedName>
</protein>
<organism evidence="15 16">
    <name type="scientific">Lepisosteus oculatus</name>
    <name type="common">Spotted gar</name>
    <dbReference type="NCBI Taxonomy" id="7918"/>
    <lineage>
        <taxon>Eukaryota</taxon>
        <taxon>Metazoa</taxon>
        <taxon>Chordata</taxon>
        <taxon>Craniata</taxon>
        <taxon>Vertebrata</taxon>
        <taxon>Euteleostomi</taxon>
        <taxon>Actinopterygii</taxon>
        <taxon>Neopterygii</taxon>
        <taxon>Holostei</taxon>
        <taxon>Semionotiformes</taxon>
        <taxon>Lepisosteidae</taxon>
        <taxon>Lepisosteus</taxon>
    </lineage>
</organism>
<keyword evidence="5" id="KW-0732">Signal</keyword>
<dbReference type="GO" id="GO:0000902">
    <property type="term" value="P:cell morphogenesis"/>
    <property type="evidence" value="ECO:0000318"/>
    <property type="project" value="GO_Central"/>
</dbReference>
<dbReference type="GO" id="GO:0016342">
    <property type="term" value="C:catenin complex"/>
    <property type="evidence" value="ECO:0000318"/>
    <property type="project" value="GO_Central"/>
</dbReference>
<accession>W5MC91</accession>
<dbReference type="InterPro" id="IPR015919">
    <property type="entry name" value="Cadherin-like_sf"/>
</dbReference>
<feature type="domain" description="Cadherin" evidence="14">
    <location>
        <begin position="376"/>
        <end position="477"/>
    </location>
</feature>
<sequence>GVESGFLYALKPFDRERLPSYSVAVTNSTVPNGILQCITIEVFVIDMNDNVSEFSEESMTGIVQTGLIAGVPFMQVKATDLDDPTTANAELHYSLIDQSRSAPSSSMFSIDAQTGSVSLTAEGASSLDPEVCHQYNMTANVDINGKPTAYFSTDIVMIDVITNTWTSLEPVHLQENLPAPFKVFASQAQWSGSQVEDTLKRDFPELLFAISRDGIYVKSPLDRKAQAEFQIEVFVENSNGKVIAKPLELLVNKPTFSQPECHVVTKKLTTKVTCSVTQQPCVSKTEKTLTVKVLGRLLPDGYANNLQVCSDSNAISIQASIIRGVPQGSVLGAMLFSWVNCHCYANEDSTVYLCLKSDIKNSGPGYDLNDYGPFLIPEDTKVGVQIMTVVASDRDKPGTDIWFVESANKGENFKLVTVRETNKTTILIFKRERLKFNKNNEEYTRVLRGRNTAALSGAESTATVSVRVGNVNEAPILSQSSYVVTVKEEEQPSCILFTVEGSDPDSTYKYPVNYFLKGDSKKYFTINKDSGEIRGLPCDREVDSTYTVEAVEEDSGKTSLILVTNVTVFMHDVNDNVPVLVGDYSESTPRNETQALVISATDSDGTQHGGALQFSLRKDTIVHQYWRLDPVYDTHASLPMQNSYLAPGIYMVPIIISDSEIILLITPIQNCRITVTVCNVRWNCRMAVKELSRMPTVQSAVGTLLGTLGVLGKYLLLIIFFQLSQSIFKMAFKIHLATLFVWVQH</sequence>
<evidence type="ECO:0000256" key="7">
    <source>
        <dbReference type="ARBA" id="ARBA00022837"/>
    </source>
</evidence>
<dbReference type="HOGENOM" id="CLU_016170_0_0_1"/>
<dbReference type="PANTHER" id="PTHR24027:SF424">
    <property type="entry name" value="CADHERIN-16 ISOFORM X3"/>
    <property type="match status" value="1"/>
</dbReference>
<evidence type="ECO:0000313" key="15">
    <source>
        <dbReference type="Ensembl" id="ENSLOCP00000006000.1"/>
    </source>
</evidence>